<reference evidence="1 2" key="1">
    <citation type="submission" date="2020-08" db="EMBL/GenBank/DDBJ databases">
        <title>Genomic Encyclopedia of Archaeal and Bacterial Type Strains, Phase II (KMG-II): from individual species to whole genera.</title>
        <authorList>
            <person name="Goeker M."/>
        </authorList>
    </citation>
    <scope>NUCLEOTIDE SEQUENCE [LARGE SCALE GENOMIC DNA]</scope>
    <source>
        <strain evidence="1 2">DSM 23288</strain>
    </source>
</reference>
<dbReference type="AlphaFoldDB" id="A0A840IF87"/>
<dbReference type="Proteomes" id="UP000585272">
    <property type="component" value="Unassembled WGS sequence"/>
</dbReference>
<proteinExistence type="predicted"/>
<dbReference type="RefSeq" id="WP_183342648.1">
    <property type="nucleotide sequence ID" value="NZ_JACHNU010000003.1"/>
</dbReference>
<evidence type="ECO:0000313" key="2">
    <source>
        <dbReference type="Proteomes" id="UP000585272"/>
    </source>
</evidence>
<keyword evidence="2" id="KW-1185">Reference proteome</keyword>
<evidence type="ECO:0000313" key="1">
    <source>
        <dbReference type="EMBL" id="MBB4662985.1"/>
    </source>
</evidence>
<sequence>MKAAVVGGTGDLGGLVVAELAARGAAVEGPTFAQWLAGDRPAARAADVRESVAR</sequence>
<comment type="caution">
    <text evidence="1">The sequence shown here is derived from an EMBL/GenBank/DDBJ whole genome shotgun (WGS) entry which is preliminary data.</text>
</comment>
<protein>
    <submittedName>
        <fullName evidence="1">Uncharacterized protein YbjT (DUF2867 family)</fullName>
    </submittedName>
</protein>
<dbReference type="EMBL" id="JACHNU010000003">
    <property type="protein sequence ID" value="MBB4662985.1"/>
    <property type="molecule type" value="Genomic_DNA"/>
</dbReference>
<dbReference type="SUPFAM" id="SSF51735">
    <property type="entry name" value="NAD(P)-binding Rossmann-fold domains"/>
    <property type="match status" value="1"/>
</dbReference>
<gene>
    <name evidence="1" type="ORF">BDZ31_002574</name>
</gene>
<organism evidence="1 2">
    <name type="scientific">Conexibacter arvalis</name>
    <dbReference type="NCBI Taxonomy" id="912552"/>
    <lineage>
        <taxon>Bacteria</taxon>
        <taxon>Bacillati</taxon>
        <taxon>Actinomycetota</taxon>
        <taxon>Thermoleophilia</taxon>
        <taxon>Solirubrobacterales</taxon>
        <taxon>Conexibacteraceae</taxon>
        <taxon>Conexibacter</taxon>
    </lineage>
</organism>
<dbReference type="InterPro" id="IPR036291">
    <property type="entry name" value="NAD(P)-bd_dom_sf"/>
</dbReference>
<accession>A0A840IF87</accession>
<name>A0A840IF87_9ACTN</name>